<dbReference type="GO" id="GO:0004497">
    <property type="term" value="F:monooxygenase activity"/>
    <property type="evidence" value="ECO:0007669"/>
    <property type="project" value="UniProtKB-KW"/>
</dbReference>
<keyword evidence="13" id="KW-0472">Membrane</keyword>
<feature type="binding site" description="axial binding residue" evidence="14">
    <location>
        <position position="456"/>
    </location>
    <ligand>
        <name>heme</name>
        <dbReference type="ChEBI" id="CHEBI:30413"/>
    </ligand>
    <ligandPart>
        <name>Fe</name>
        <dbReference type="ChEBI" id="CHEBI:18248"/>
    </ligandPart>
</feature>
<dbReference type="Gene3D" id="1.10.630.10">
    <property type="entry name" value="Cytochrome P450"/>
    <property type="match status" value="1"/>
</dbReference>
<dbReference type="PRINTS" id="PR00463">
    <property type="entry name" value="EP450I"/>
</dbReference>
<dbReference type="InterPro" id="IPR002401">
    <property type="entry name" value="Cyt_P450_E_grp-I"/>
</dbReference>
<evidence type="ECO:0008006" key="18">
    <source>
        <dbReference type="Google" id="ProtNLM"/>
    </source>
</evidence>
<comment type="cofactor">
    <cofactor evidence="1 14">
        <name>heme</name>
        <dbReference type="ChEBI" id="CHEBI:30413"/>
    </cofactor>
</comment>
<dbReference type="CDD" id="cd20628">
    <property type="entry name" value="CYP4"/>
    <property type="match status" value="1"/>
</dbReference>
<dbReference type="GO" id="GO:0005506">
    <property type="term" value="F:iron ion binding"/>
    <property type="evidence" value="ECO:0007669"/>
    <property type="project" value="InterPro"/>
</dbReference>
<keyword evidence="8" id="KW-0256">Endoplasmic reticulum</keyword>
<evidence type="ECO:0000256" key="10">
    <source>
        <dbReference type="ARBA" id="ARBA00023002"/>
    </source>
</evidence>
<dbReference type="AlphaFoldDB" id="A0A7M7M700"/>
<dbReference type="InterPro" id="IPR017972">
    <property type="entry name" value="Cyt_P450_CS"/>
</dbReference>
<evidence type="ECO:0000256" key="6">
    <source>
        <dbReference type="ARBA" id="ARBA00022617"/>
    </source>
</evidence>
<evidence type="ECO:0000256" key="1">
    <source>
        <dbReference type="ARBA" id="ARBA00001971"/>
    </source>
</evidence>
<dbReference type="InterPro" id="IPR001128">
    <property type="entry name" value="Cyt_P450"/>
</dbReference>
<keyword evidence="11 14" id="KW-0408">Iron</keyword>
<evidence type="ECO:0000256" key="14">
    <source>
        <dbReference type="PIRSR" id="PIRSR602401-1"/>
    </source>
</evidence>
<evidence type="ECO:0000256" key="12">
    <source>
        <dbReference type="ARBA" id="ARBA00023033"/>
    </source>
</evidence>
<dbReference type="SMR" id="A0A7M7M700"/>
<dbReference type="InterPro" id="IPR036396">
    <property type="entry name" value="Cyt_P450_sf"/>
</dbReference>
<comment type="subcellular location">
    <subcellularLocation>
        <location evidence="4">Endoplasmic reticulum membrane</location>
        <topology evidence="4">Peripheral membrane protein</topology>
    </subcellularLocation>
    <subcellularLocation>
        <location evidence="3">Microsome membrane</location>
        <topology evidence="3">Peripheral membrane protein</topology>
    </subcellularLocation>
</comment>
<keyword evidence="17" id="KW-1185">Reference proteome</keyword>
<evidence type="ECO:0000313" key="16">
    <source>
        <dbReference type="EnsemblMetazoa" id="XP_016840411"/>
    </source>
</evidence>
<comment type="similarity">
    <text evidence="5 15">Belongs to the cytochrome P450 family.</text>
</comment>
<dbReference type="PRINTS" id="PR00385">
    <property type="entry name" value="P450"/>
</dbReference>
<keyword evidence="9" id="KW-0492">Microsome</keyword>
<sequence length="511" mass="59517">MWLQILLTLLVVLFVIHYYIRGGRIGHYVNKMPGPPAYPLVGNLLSFMVPFDQLWQVVRKMNDDYYPLYRIWSTNVAVINLYHPDDAEVLLSSTNHIEKSFIYELLHPWFGTGLLTSTGTKWQHRRKILTPAFHFNVLQKYMDIIIENDERFIDTLKAKGESVQNLLPLITNYTLNVICEAAMGTSLQGKEELQARYRRAIHDMGNILVYRLVRPWLRWDRLFNLTPKGHEQKKALQVLHGFSTDIINERKEYHEKTESKFLNNTLASDESSKDNADTEVFGVRKRRLAMLDLLIAAYREKQIDDLGIREEVDTFMFEGHDTSAMGVCFVLLLLAEHKDIQARAREEVEEVLGKTGGRIDLSAINQMSHLERCIKEALRLYPSVPFISRNINEDLHLKDYTVPRGTIAHIHVYDLHRDANFWPEPLKYDPDRFLPERTRNRHPFSYIPFSAGSRNCIGQKFAMMELKSITAHLLHDFHLEPIDLAHEVPIVCDLVLRPARPIYMKFVPIEK</sequence>
<evidence type="ECO:0000256" key="3">
    <source>
        <dbReference type="ARBA" id="ARBA00004174"/>
    </source>
</evidence>
<evidence type="ECO:0000256" key="4">
    <source>
        <dbReference type="ARBA" id="ARBA00004406"/>
    </source>
</evidence>
<dbReference type="GO" id="GO:0016705">
    <property type="term" value="F:oxidoreductase activity, acting on paired donors, with incorporation or reduction of molecular oxygen"/>
    <property type="evidence" value="ECO:0007669"/>
    <property type="project" value="InterPro"/>
</dbReference>
<evidence type="ECO:0000256" key="5">
    <source>
        <dbReference type="ARBA" id="ARBA00010617"/>
    </source>
</evidence>
<dbReference type="GO" id="GO:0005789">
    <property type="term" value="C:endoplasmic reticulum membrane"/>
    <property type="evidence" value="ECO:0007669"/>
    <property type="project" value="UniProtKB-SubCell"/>
</dbReference>
<evidence type="ECO:0000256" key="8">
    <source>
        <dbReference type="ARBA" id="ARBA00022824"/>
    </source>
</evidence>
<dbReference type="Proteomes" id="UP000002358">
    <property type="component" value="Chromosome 4"/>
</dbReference>
<organism evidence="16 17">
    <name type="scientific">Nasonia vitripennis</name>
    <name type="common">Parasitic wasp</name>
    <dbReference type="NCBI Taxonomy" id="7425"/>
    <lineage>
        <taxon>Eukaryota</taxon>
        <taxon>Metazoa</taxon>
        <taxon>Ecdysozoa</taxon>
        <taxon>Arthropoda</taxon>
        <taxon>Hexapoda</taxon>
        <taxon>Insecta</taxon>
        <taxon>Pterygota</taxon>
        <taxon>Neoptera</taxon>
        <taxon>Endopterygota</taxon>
        <taxon>Hymenoptera</taxon>
        <taxon>Apocrita</taxon>
        <taxon>Proctotrupomorpha</taxon>
        <taxon>Chalcidoidea</taxon>
        <taxon>Pteromalidae</taxon>
        <taxon>Pteromalinae</taxon>
        <taxon>Nasonia</taxon>
    </lineage>
</organism>
<dbReference type="Pfam" id="PF00067">
    <property type="entry name" value="p450"/>
    <property type="match status" value="1"/>
</dbReference>
<keyword evidence="10 15" id="KW-0560">Oxidoreductase</keyword>
<dbReference type="KEGG" id="nvi:107981033"/>
<protein>
    <recommendedName>
        <fullName evidence="18">Cytochrome P450</fullName>
    </recommendedName>
</protein>
<dbReference type="OrthoDB" id="1470350at2759"/>
<proteinExistence type="inferred from homology"/>
<name>A0A7M7M700_NASVI</name>
<evidence type="ECO:0000313" key="17">
    <source>
        <dbReference type="Proteomes" id="UP000002358"/>
    </source>
</evidence>
<dbReference type="OMA" id="DLIFYNM"/>
<reference evidence="16" key="1">
    <citation type="submission" date="2021-01" db="UniProtKB">
        <authorList>
            <consortium name="EnsemblMetazoa"/>
        </authorList>
    </citation>
    <scope>IDENTIFICATION</scope>
</reference>
<evidence type="ECO:0000256" key="11">
    <source>
        <dbReference type="ARBA" id="ARBA00023004"/>
    </source>
</evidence>
<evidence type="ECO:0000256" key="9">
    <source>
        <dbReference type="ARBA" id="ARBA00022848"/>
    </source>
</evidence>
<dbReference type="EnsemblMetazoa" id="XM_016984922">
    <property type="protein sequence ID" value="XP_016840411"/>
    <property type="gene ID" value="LOC107981033"/>
</dbReference>
<dbReference type="PANTHER" id="PTHR24291">
    <property type="entry name" value="CYTOCHROME P450 FAMILY 4"/>
    <property type="match status" value="1"/>
</dbReference>
<dbReference type="SUPFAM" id="SSF48264">
    <property type="entry name" value="Cytochrome P450"/>
    <property type="match status" value="1"/>
</dbReference>
<gene>
    <name evidence="16" type="primary">107981033</name>
</gene>
<dbReference type="InParanoid" id="A0A7M7M700"/>
<keyword evidence="12 15" id="KW-0503">Monooxygenase</keyword>
<comment type="function">
    <text evidence="2">May be involved in the metabolism of insect hormones and in the breakdown of synthetic insecticides.</text>
</comment>
<evidence type="ECO:0000256" key="2">
    <source>
        <dbReference type="ARBA" id="ARBA00003690"/>
    </source>
</evidence>
<accession>A0A7M7M700</accession>
<evidence type="ECO:0000256" key="13">
    <source>
        <dbReference type="ARBA" id="ARBA00023136"/>
    </source>
</evidence>
<dbReference type="InterPro" id="IPR050196">
    <property type="entry name" value="Cytochrome_P450_Monoox"/>
</dbReference>
<dbReference type="GO" id="GO:0020037">
    <property type="term" value="F:heme binding"/>
    <property type="evidence" value="ECO:0007669"/>
    <property type="project" value="InterPro"/>
</dbReference>
<dbReference type="PANTHER" id="PTHR24291:SF189">
    <property type="entry name" value="CYTOCHROME P450 4C3-RELATED"/>
    <property type="match status" value="1"/>
</dbReference>
<keyword evidence="6 14" id="KW-0349">Heme</keyword>
<dbReference type="PROSITE" id="PS00086">
    <property type="entry name" value="CYTOCHROME_P450"/>
    <property type="match status" value="1"/>
</dbReference>
<evidence type="ECO:0000256" key="15">
    <source>
        <dbReference type="RuleBase" id="RU000461"/>
    </source>
</evidence>
<evidence type="ECO:0000256" key="7">
    <source>
        <dbReference type="ARBA" id="ARBA00022723"/>
    </source>
</evidence>
<keyword evidence="7 14" id="KW-0479">Metal-binding</keyword>